<evidence type="ECO:0000313" key="2">
    <source>
        <dbReference type="EMBL" id="MFC0557787.1"/>
    </source>
</evidence>
<feature type="domain" description="N-acetyltransferase" evidence="1">
    <location>
        <begin position="1"/>
        <end position="141"/>
    </location>
</feature>
<dbReference type="Pfam" id="PF13530">
    <property type="entry name" value="SCP2_2"/>
    <property type="match status" value="1"/>
</dbReference>
<dbReference type="PANTHER" id="PTHR37817:SF1">
    <property type="entry name" value="N-ACETYLTRANSFERASE EIS"/>
    <property type="match status" value="1"/>
</dbReference>
<dbReference type="InterPro" id="IPR000182">
    <property type="entry name" value="GNAT_dom"/>
</dbReference>
<evidence type="ECO:0000313" key="3">
    <source>
        <dbReference type="Proteomes" id="UP001589833"/>
    </source>
</evidence>
<reference evidence="2 3" key="1">
    <citation type="submission" date="2024-09" db="EMBL/GenBank/DDBJ databases">
        <authorList>
            <person name="Sun Q."/>
            <person name="Mori K."/>
        </authorList>
    </citation>
    <scope>NUCLEOTIDE SEQUENCE [LARGE SCALE GENOMIC DNA]</scope>
    <source>
        <strain evidence="2 3">NCAIM B.02301</strain>
    </source>
</reference>
<sequence>MTIVRLDEDKYVEAIRLSEYAFQYKVTEDQMAERLERLKKHHELIGIIEEDQLVAKLHFLPLTIYMNKKEIKMGGIAGVATYPEHRRKGYVKEMLIHILKQMKEEHYSVSMLYPFSVPFYREYGWELFSDKLTVTMAKSDLRFDNETQGKMRRYSKEPPIHVLAEIYEQYAIKFTGMLVRDQDWWDKVVKDEQVAIYYDAAENATGYLIYTVIEKKMKVEEMVSLNAEAKRGLWNYICQHDSMINELELITYEREPLLFSLKEPRVKREVTPYFMARIVDVEMFLSEYSFNWSNQSDNVVLEVTDVYAPWNNHCFLVGKSGISILEQDQVEEEKVIKLSINALTAMLFGYQRPEELAKIDHIQSTEVELNKLELMIPHRKPFFYDFF</sequence>
<accession>A0ABV6NAK0</accession>
<gene>
    <name evidence="2" type="primary">eis</name>
    <name evidence="2" type="ORF">ACFFH4_01805</name>
</gene>
<dbReference type="CDD" id="cd04301">
    <property type="entry name" value="NAT_SF"/>
    <property type="match status" value="1"/>
</dbReference>
<dbReference type="PROSITE" id="PS51186">
    <property type="entry name" value="GNAT"/>
    <property type="match status" value="1"/>
</dbReference>
<dbReference type="EMBL" id="JBHLTR010000003">
    <property type="protein sequence ID" value="MFC0557787.1"/>
    <property type="molecule type" value="Genomic_DNA"/>
</dbReference>
<organism evidence="2 3">
    <name type="scientific">Halalkalibacter alkalisediminis</name>
    <dbReference type="NCBI Taxonomy" id="935616"/>
    <lineage>
        <taxon>Bacteria</taxon>
        <taxon>Bacillati</taxon>
        <taxon>Bacillota</taxon>
        <taxon>Bacilli</taxon>
        <taxon>Bacillales</taxon>
        <taxon>Bacillaceae</taxon>
        <taxon>Halalkalibacter</taxon>
    </lineage>
</organism>
<comment type="caution">
    <text evidence="2">The sequence shown here is derived from an EMBL/GenBank/DDBJ whole genome shotgun (WGS) entry which is preliminary data.</text>
</comment>
<dbReference type="Gene3D" id="3.30.1050.10">
    <property type="entry name" value="SCP2 sterol-binding domain"/>
    <property type="match status" value="1"/>
</dbReference>
<keyword evidence="3" id="KW-1185">Reference proteome</keyword>
<keyword evidence="2" id="KW-0012">Acyltransferase</keyword>
<dbReference type="InterPro" id="IPR016181">
    <property type="entry name" value="Acyl_CoA_acyltransferase"/>
</dbReference>
<proteinExistence type="predicted"/>
<dbReference type="InterPro" id="IPR025559">
    <property type="entry name" value="Eis_dom"/>
</dbReference>
<dbReference type="Pfam" id="PF17668">
    <property type="entry name" value="Acetyltransf_17"/>
    <property type="match status" value="1"/>
</dbReference>
<dbReference type="PANTHER" id="PTHR37817">
    <property type="entry name" value="N-ACETYLTRANSFERASE EIS"/>
    <property type="match status" value="1"/>
</dbReference>
<dbReference type="EC" id="2.3.1.-" evidence="2"/>
<dbReference type="InterPro" id="IPR051554">
    <property type="entry name" value="Acetyltransferase_Eis"/>
</dbReference>
<dbReference type="Gene3D" id="3.40.630.30">
    <property type="match status" value="2"/>
</dbReference>
<dbReference type="RefSeq" id="WP_273843207.1">
    <property type="nucleotide sequence ID" value="NZ_JAQQWT010000006.1"/>
</dbReference>
<dbReference type="SUPFAM" id="SSF55718">
    <property type="entry name" value="SCP-like"/>
    <property type="match status" value="1"/>
</dbReference>
<dbReference type="SUPFAM" id="SSF55729">
    <property type="entry name" value="Acyl-CoA N-acyltransferases (Nat)"/>
    <property type="match status" value="1"/>
</dbReference>
<keyword evidence="2" id="KW-0808">Transferase</keyword>
<dbReference type="Pfam" id="PF13527">
    <property type="entry name" value="Acetyltransf_9"/>
    <property type="match status" value="1"/>
</dbReference>
<evidence type="ECO:0000259" key="1">
    <source>
        <dbReference type="PROSITE" id="PS51186"/>
    </source>
</evidence>
<dbReference type="InterPro" id="IPR041380">
    <property type="entry name" value="Acetyltransf_17"/>
</dbReference>
<protein>
    <submittedName>
        <fullName evidence="2">Enhanced intracellular survival protein Eis</fullName>
        <ecNumber evidence="2">2.3.1.-</ecNumber>
    </submittedName>
</protein>
<dbReference type="Proteomes" id="UP001589833">
    <property type="component" value="Unassembled WGS sequence"/>
</dbReference>
<name>A0ABV6NAK0_9BACI</name>
<dbReference type="GO" id="GO:0016746">
    <property type="term" value="F:acyltransferase activity"/>
    <property type="evidence" value="ECO:0007669"/>
    <property type="project" value="UniProtKB-KW"/>
</dbReference>
<dbReference type="InterPro" id="IPR036527">
    <property type="entry name" value="SCP2_sterol-bd_dom_sf"/>
</dbReference>